<keyword evidence="10 11" id="KW-0862">Zinc</keyword>
<evidence type="ECO:0000256" key="1">
    <source>
        <dbReference type="ARBA" id="ARBA00000707"/>
    </source>
</evidence>
<dbReference type="Gene3D" id="3.90.70.10">
    <property type="entry name" value="Cysteine proteinases"/>
    <property type="match status" value="1"/>
</dbReference>
<dbReference type="PIRSF" id="PIRSF016308">
    <property type="entry name" value="UBP"/>
    <property type="match status" value="1"/>
</dbReference>
<dbReference type="PROSITE" id="PS50271">
    <property type="entry name" value="ZF_UBP"/>
    <property type="match status" value="1"/>
</dbReference>
<name>A0AAW2ZPK6_9EUKA</name>
<dbReference type="PROSITE" id="PS00973">
    <property type="entry name" value="USP_2"/>
    <property type="match status" value="1"/>
</dbReference>
<evidence type="ECO:0000256" key="8">
    <source>
        <dbReference type="ARBA" id="ARBA00022801"/>
    </source>
</evidence>
<evidence type="ECO:0000256" key="14">
    <source>
        <dbReference type="PIRSR" id="PIRSR016308-3"/>
    </source>
</evidence>
<evidence type="ECO:0000313" key="21">
    <source>
        <dbReference type="Proteomes" id="UP001431209"/>
    </source>
</evidence>
<feature type="domain" description="USP" evidence="18">
    <location>
        <begin position="317"/>
        <end position="803"/>
    </location>
</feature>
<dbReference type="InterPro" id="IPR050185">
    <property type="entry name" value="Ub_carboxyl-term_hydrolase"/>
</dbReference>
<dbReference type="SUPFAM" id="SSF54001">
    <property type="entry name" value="Cysteine proteinases"/>
    <property type="match status" value="1"/>
</dbReference>
<feature type="binding site" evidence="14">
    <location>
        <position position="206"/>
    </location>
    <ligand>
        <name>Zn(2+)</name>
        <dbReference type="ChEBI" id="CHEBI:29105"/>
    </ligand>
</feature>
<feature type="domain" description="UBP-type" evidence="19">
    <location>
        <begin position="162"/>
        <end position="276"/>
    </location>
</feature>
<dbReference type="GO" id="GO:0006508">
    <property type="term" value="P:proteolysis"/>
    <property type="evidence" value="ECO:0007669"/>
    <property type="project" value="UniProtKB-KW"/>
</dbReference>
<keyword evidence="4 11" id="KW-0479">Metal-binding</keyword>
<dbReference type="PROSITE" id="PS50235">
    <property type="entry name" value="USP_3"/>
    <property type="match status" value="1"/>
</dbReference>
<evidence type="ECO:0000259" key="18">
    <source>
        <dbReference type="PROSITE" id="PS50235"/>
    </source>
</evidence>
<dbReference type="InterPro" id="IPR001607">
    <property type="entry name" value="Znf_UBP"/>
</dbReference>
<feature type="active site" description="Proton acceptor" evidence="12">
    <location>
        <position position="759"/>
    </location>
</feature>
<evidence type="ECO:0000259" key="19">
    <source>
        <dbReference type="PROSITE" id="PS50271"/>
    </source>
</evidence>
<dbReference type="Proteomes" id="UP001431209">
    <property type="component" value="Unassembled WGS sequence"/>
</dbReference>
<dbReference type="PROSITE" id="PS00972">
    <property type="entry name" value="USP_1"/>
    <property type="match status" value="1"/>
</dbReference>
<feature type="binding site" evidence="13">
    <location>
        <position position="252"/>
    </location>
    <ligand>
        <name>substrate</name>
    </ligand>
</feature>
<dbReference type="Pfam" id="PF00627">
    <property type="entry name" value="UBA"/>
    <property type="match status" value="1"/>
</dbReference>
<feature type="binding site" evidence="13">
    <location>
        <position position="257"/>
    </location>
    <ligand>
        <name>substrate</name>
    </ligand>
</feature>
<dbReference type="InterPro" id="IPR001394">
    <property type="entry name" value="Peptidase_C19_UCH"/>
</dbReference>
<feature type="binding site" evidence="13">
    <location>
        <position position="196"/>
    </location>
    <ligand>
        <name>substrate</name>
    </ligand>
</feature>
<dbReference type="PROSITE" id="PS50030">
    <property type="entry name" value="UBA"/>
    <property type="match status" value="1"/>
</dbReference>
<evidence type="ECO:0000256" key="4">
    <source>
        <dbReference type="ARBA" id="ARBA00022723"/>
    </source>
</evidence>
<comment type="catalytic activity">
    <reaction evidence="1 11 16">
        <text>Thiol-dependent hydrolysis of ester, thioester, amide, peptide and isopeptide bonds formed by the C-terminal Gly of ubiquitin (a 76-residue protein attached to proteins as an intracellular targeting signal).</text>
        <dbReference type="EC" id="3.4.19.12"/>
    </reaction>
</comment>
<dbReference type="Gene3D" id="3.30.40.10">
    <property type="entry name" value="Zinc/RING finger domain, C3HC4 (zinc finger)"/>
    <property type="match status" value="2"/>
</dbReference>
<reference evidence="20 21" key="1">
    <citation type="submission" date="2024-03" db="EMBL/GenBank/DDBJ databases">
        <title>The Acrasis kona genome and developmental transcriptomes reveal deep origins of eukaryotic multicellular pathways.</title>
        <authorList>
            <person name="Sheikh S."/>
            <person name="Fu C.-J."/>
            <person name="Brown M.W."/>
            <person name="Baldauf S.L."/>
        </authorList>
    </citation>
    <scope>NUCLEOTIDE SEQUENCE [LARGE SCALE GENOMIC DNA]</scope>
    <source>
        <strain evidence="20 21">ATCC MYA-3509</strain>
    </source>
</reference>
<keyword evidence="21" id="KW-1185">Reference proteome</keyword>
<feature type="binding site" evidence="13">
    <location>
        <begin position="208"/>
        <end position="211"/>
    </location>
    <ligand>
        <name>substrate</name>
    </ligand>
</feature>
<evidence type="ECO:0000256" key="6">
    <source>
        <dbReference type="ARBA" id="ARBA00022771"/>
    </source>
</evidence>
<feature type="domain" description="UBA" evidence="17">
    <location>
        <begin position="667"/>
        <end position="707"/>
    </location>
</feature>
<dbReference type="Pfam" id="PF00443">
    <property type="entry name" value="UCH"/>
    <property type="match status" value="1"/>
</dbReference>
<dbReference type="AlphaFoldDB" id="A0AAW2ZPK6"/>
<proteinExistence type="inferred from homology"/>
<dbReference type="Pfam" id="PF02148">
    <property type="entry name" value="zf-UBP"/>
    <property type="match status" value="1"/>
</dbReference>
<evidence type="ECO:0000256" key="3">
    <source>
        <dbReference type="ARBA" id="ARBA00022670"/>
    </source>
</evidence>
<evidence type="ECO:0000256" key="7">
    <source>
        <dbReference type="ARBA" id="ARBA00022786"/>
    </source>
</evidence>
<dbReference type="PANTHER" id="PTHR21646:SF10">
    <property type="entry name" value="UBIQUITIN CARBOXYL-TERMINAL HYDROLASE 14"/>
    <property type="match status" value="1"/>
</dbReference>
<feature type="active site" description="Nucleophile" evidence="12">
    <location>
        <position position="326"/>
    </location>
</feature>
<gene>
    <name evidence="20" type="ORF">AKO1_003970</name>
</gene>
<feature type="binding site" evidence="14">
    <location>
        <position position="189"/>
    </location>
    <ligand>
        <name>Zn(2+)</name>
        <dbReference type="ChEBI" id="CHEBI:29105"/>
    </ligand>
</feature>
<organism evidence="20 21">
    <name type="scientific">Acrasis kona</name>
    <dbReference type="NCBI Taxonomy" id="1008807"/>
    <lineage>
        <taxon>Eukaryota</taxon>
        <taxon>Discoba</taxon>
        <taxon>Heterolobosea</taxon>
        <taxon>Tetramitia</taxon>
        <taxon>Eutetramitia</taxon>
        <taxon>Acrasidae</taxon>
        <taxon>Acrasis</taxon>
    </lineage>
</organism>
<dbReference type="GO" id="GO:0004843">
    <property type="term" value="F:cysteine-type deubiquitinase activity"/>
    <property type="evidence" value="ECO:0007669"/>
    <property type="project" value="UniProtKB-UniRule"/>
</dbReference>
<evidence type="ECO:0000256" key="16">
    <source>
        <dbReference type="RuleBase" id="RU366025"/>
    </source>
</evidence>
<dbReference type="InterPro" id="IPR013087">
    <property type="entry name" value="Znf_C2H2_type"/>
</dbReference>
<keyword evidence="7 11" id="KW-0833">Ubl conjugation pathway</keyword>
<keyword evidence="9 11" id="KW-0788">Thiol protease</keyword>
<dbReference type="PANTHER" id="PTHR21646">
    <property type="entry name" value="UBIQUITIN CARBOXYL-TERMINAL HYDROLASE"/>
    <property type="match status" value="1"/>
</dbReference>
<dbReference type="InterPro" id="IPR009060">
    <property type="entry name" value="UBA-like_sf"/>
</dbReference>
<dbReference type="FunFam" id="3.30.40.10:FF:000026">
    <property type="entry name" value="Ubiquitin carboxyl-terminal hydrolase"/>
    <property type="match status" value="1"/>
</dbReference>
<feature type="binding site" evidence="14">
    <location>
        <position position="219"/>
    </location>
    <ligand>
        <name>Zn(2+)</name>
        <dbReference type="ChEBI" id="CHEBI:29105"/>
    </ligand>
</feature>
<comment type="similarity">
    <text evidence="2 11 16">Belongs to the peptidase C19 family.</text>
</comment>
<dbReference type="SMART" id="SM00290">
    <property type="entry name" value="ZnF_UBP"/>
    <property type="match status" value="1"/>
</dbReference>
<dbReference type="SUPFAM" id="SSF46934">
    <property type="entry name" value="UBA-like"/>
    <property type="match status" value="1"/>
</dbReference>
<evidence type="ECO:0000256" key="11">
    <source>
        <dbReference type="PIRNR" id="PIRNR016308"/>
    </source>
</evidence>
<keyword evidence="5" id="KW-0677">Repeat</keyword>
<evidence type="ECO:0000256" key="9">
    <source>
        <dbReference type="ARBA" id="ARBA00022807"/>
    </source>
</evidence>
<feature type="binding site" evidence="13">
    <location>
        <position position="254"/>
    </location>
    <ligand>
        <name>substrate</name>
    </ligand>
</feature>
<dbReference type="InterPro" id="IPR028889">
    <property type="entry name" value="USP"/>
</dbReference>
<protein>
    <recommendedName>
        <fullName evidence="11 16">Ubiquitin carboxyl-terminal hydrolase</fullName>
        <ecNumber evidence="11 16">3.4.19.12</ecNumber>
    </recommendedName>
</protein>
<keyword evidence="8 11" id="KW-0378">Hydrolase</keyword>
<evidence type="ECO:0000256" key="2">
    <source>
        <dbReference type="ARBA" id="ARBA00009085"/>
    </source>
</evidence>
<dbReference type="Gene3D" id="1.10.8.10">
    <property type="entry name" value="DNA helicase RuvA subunit, C-terminal domain"/>
    <property type="match status" value="2"/>
</dbReference>
<evidence type="ECO:0000256" key="15">
    <source>
        <dbReference type="PROSITE-ProRule" id="PRU00502"/>
    </source>
</evidence>
<dbReference type="EC" id="3.4.19.12" evidence="11 16"/>
<dbReference type="EMBL" id="JAOPGA020001708">
    <property type="protein sequence ID" value="KAL0490664.1"/>
    <property type="molecule type" value="Genomic_DNA"/>
</dbReference>
<dbReference type="GO" id="GO:0016579">
    <property type="term" value="P:protein deubiquitination"/>
    <property type="evidence" value="ECO:0007669"/>
    <property type="project" value="InterPro"/>
</dbReference>
<dbReference type="InterPro" id="IPR016652">
    <property type="entry name" value="Ubiquitinyl_hydrolase"/>
</dbReference>
<evidence type="ECO:0000259" key="17">
    <source>
        <dbReference type="PROSITE" id="PS50030"/>
    </source>
</evidence>
<dbReference type="InterPro" id="IPR013083">
    <property type="entry name" value="Znf_RING/FYVE/PHD"/>
</dbReference>
<dbReference type="InterPro" id="IPR018200">
    <property type="entry name" value="USP_CS"/>
</dbReference>
<dbReference type="Pfam" id="PF17807">
    <property type="entry name" value="zf-UBP_var"/>
    <property type="match status" value="1"/>
</dbReference>
<evidence type="ECO:0000256" key="5">
    <source>
        <dbReference type="ARBA" id="ARBA00022737"/>
    </source>
</evidence>
<dbReference type="InterPro" id="IPR041432">
    <property type="entry name" value="UBP13_Znf-UBP_var"/>
</dbReference>
<comment type="caution">
    <text evidence="20">The sequence shown here is derived from an EMBL/GenBank/DDBJ whole genome shotgun (WGS) entry which is preliminary data.</text>
</comment>
<evidence type="ECO:0000313" key="20">
    <source>
        <dbReference type="EMBL" id="KAL0490664.1"/>
    </source>
</evidence>
<evidence type="ECO:0000256" key="12">
    <source>
        <dbReference type="PIRSR" id="PIRSR016308-1"/>
    </source>
</evidence>
<dbReference type="PROSITE" id="PS00028">
    <property type="entry name" value="ZINC_FINGER_C2H2_1"/>
    <property type="match status" value="1"/>
</dbReference>
<feature type="binding site" evidence="14">
    <location>
        <position position="186"/>
    </location>
    <ligand>
        <name>Zn(2+)</name>
        <dbReference type="ChEBI" id="CHEBI:29105"/>
    </ligand>
</feature>
<dbReference type="InterPro" id="IPR038765">
    <property type="entry name" value="Papain-like_cys_pep_sf"/>
</dbReference>
<accession>A0AAW2ZPK6</accession>
<evidence type="ECO:0000256" key="13">
    <source>
        <dbReference type="PIRSR" id="PIRSR016308-2"/>
    </source>
</evidence>
<sequence length="805" mass="91691">MTEEVKFDFNRIQIPNQSTLVHKEECALCFDDARSEGGLNIDLNSFYGFCQEHIQRNYQQNKGNVYLNIKKIKKPEQPKQQDEQEEKPSVLALNVEGGFKDEDDQSNYDELLSLVCLDINKVFPLPDDNLPYKIQESIKGILQSQSAERKQDLKSWEAETIQATPYAHDLIQLPITANIPSSGWKCSQCEKTDNLWLCLTCGEISCGRKFFDGTGGNNHGVHHYESTKHPLVVKLGTIVPATSTEPHKADVYCYPQDDLVMDPFLEKHLLHFGIVISESKKTERTMGELELDLNVNYDFNRIQEGEDDKVVYGKGLTGLSNMGNTCYLASVMQVLLTIPEFVQSYRDESFQIYKSNQDVESLRFQLIKLTNALTSGKYSKSASSSSSNDQKNLMQIGIPPRNFKHVIGKDHYEFSSNRQQDSLEFLQYLIQKLESDPSTKSSSPSVVFKFKVEERIECGTSHKVQYKYRDDNVLSVPIPSDSNQDQISKNDGLNRPKVNMLNCIKAFAAQEVIDHYKSSATHGITHALKSTKLVTFPEYLCIQVRKFVLAGDNGYTPKKLDVFVENVLELDLESILKSNGGKLPHEVLLDDDDQEKKEQGVVENERNDSSEIVNQLMEMGISEWRAKRACWKTNYVNVDVALNWAFDHADDPDIDAPLSSIVKNNSSFDDSLINDLMNMGFDRPKSILALKNNDGSVERAIDWLFNNIDNIDQLLLNDNKQSGGGGGEEKKEEFYTDGHGKYELFAMISHLGANTNCGHYVAHIKKYNEESNEREWILFNDRKVTHCQDPPFDMGYLYFYRRKLE</sequence>
<evidence type="ECO:0000256" key="10">
    <source>
        <dbReference type="ARBA" id="ARBA00022833"/>
    </source>
</evidence>
<keyword evidence="6 15" id="KW-0863">Zinc-finger</keyword>
<dbReference type="SMART" id="SM00165">
    <property type="entry name" value="UBA"/>
    <property type="match status" value="2"/>
</dbReference>
<dbReference type="SUPFAM" id="SSF57850">
    <property type="entry name" value="RING/U-box"/>
    <property type="match status" value="1"/>
</dbReference>
<dbReference type="InterPro" id="IPR015940">
    <property type="entry name" value="UBA"/>
</dbReference>
<dbReference type="GO" id="GO:0008270">
    <property type="term" value="F:zinc ion binding"/>
    <property type="evidence" value="ECO:0007669"/>
    <property type="project" value="UniProtKB-UniRule"/>
</dbReference>
<keyword evidence="3 11" id="KW-0645">Protease</keyword>